<proteinExistence type="predicted"/>
<accession>A0A9Q3Q817</accession>
<dbReference type="Proteomes" id="UP000765509">
    <property type="component" value="Unassembled WGS sequence"/>
</dbReference>
<dbReference type="EMBL" id="AVOT02131340">
    <property type="protein sequence ID" value="MBW0588649.1"/>
    <property type="molecule type" value="Genomic_DNA"/>
</dbReference>
<name>A0A9Q3Q817_9BASI</name>
<evidence type="ECO:0000313" key="1">
    <source>
        <dbReference type="EMBL" id="MBW0588649.1"/>
    </source>
</evidence>
<gene>
    <name evidence="1" type="ORF">O181_128364</name>
</gene>
<organism evidence="1 2">
    <name type="scientific">Austropuccinia psidii MF-1</name>
    <dbReference type="NCBI Taxonomy" id="1389203"/>
    <lineage>
        <taxon>Eukaryota</taxon>
        <taxon>Fungi</taxon>
        <taxon>Dikarya</taxon>
        <taxon>Basidiomycota</taxon>
        <taxon>Pucciniomycotina</taxon>
        <taxon>Pucciniomycetes</taxon>
        <taxon>Pucciniales</taxon>
        <taxon>Sphaerophragmiaceae</taxon>
        <taxon>Austropuccinia</taxon>
    </lineage>
</organism>
<protein>
    <submittedName>
        <fullName evidence="1">Uncharacterized protein</fullName>
    </submittedName>
</protein>
<evidence type="ECO:0000313" key="2">
    <source>
        <dbReference type="Proteomes" id="UP000765509"/>
    </source>
</evidence>
<dbReference type="AlphaFoldDB" id="A0A9Q3Q817"/>
<comment type="caution">
    <text evidence="1">The sequence shown here is derived from an EMBL/GenBank/DDBJ whole genome shotgun (WGS) entry which is preliminary data.</text>
</comment>
<keyword evidence="2" id="KW-1185">Reference proteome</keyword>
<reference evidence="1" key="1">
    <citation type="submission" date="2021-03" db="EMBL/GenBank/DDBJ databases">
        <title>Draft genome sequence of rust myrtle Austropuccinia psidii MF-1, a brazilian biotype.</title>
        <authorList>
            <person name="Quecine M.C."/>
            <person name="Pachon D.M.R."/>
            <person name="Bonatelli M.L."/>
            <person name="Correr F.H."/>
            <person name="Franceschini L.M."/>
            <person name="Leite T.F."/>
            <person name="Margarido G.R.A."/>
            <person name="Almeida C.A."/>
            <person name="Ferrarezi J.A."/>
            <person name="Labate C.A."/>
        </authorList>
    </citation>
    <scope>NUCLEOTIDE SEQUENCE</scope>
    <source>
        <strain evidence="1">MF-1</strain>
    </source>
</reference>
<sequence length="165" mass="18795">MSELPEEIPLFILDSNKSTSLFITHYSKWVVDLLSFPSFEWDFFIINSPKGEDLILVYDFRYHFNLSTDWKNGLITYYSCHKDSSGITSSTSNEFATAVNSVALVGELNTPSLPPSVHIPSIIPSQSLVPPRDEVFKEIKKCWRRCCYIFTSSLSRGYGPSSFIF</sequence>